<dbReference type="InterPro" id="IPR011972">
    <property type="entry name" value="CHP02285"/>
</dbReference>
<comment type="caution">
    <text evidence="2">The sequence shown here is derived from an EMBL/GenBank/DDBJ whole genome shotgun (WGS) entry which is preliminary data.</text>
</comment>
<organism evidence="2 3">
    <name type="scientific">Saccharospirillum salsuginis</name>
    <dbReference type="NCBI Taxonomy" id="418750"/>
    <lineage>
        <taxon>Bacteria</taxon>
        <taxon>Pseudomonadati</taxon>
        <taxon>Pseudomonadota</taxon>
        <taxon>Gammaproteobacteria</taxon>
        <taxon>Oceanospirillales</taxon>
        <taxon>Saccharospirillaceae</taxon>
        <taxon>Saccharospirillum</taxon>
    </lineage>
</organism>
<reference evidence="2" key="2">
    <citation type="submission" date="2020-09" db="EMBL/GenBank/DDBJ databases">
        <authorList>
            <person name="Sun Q."/>
            <person name="Kim S."/>
        </authorList>
    </citation>
    <scope>NUCLEOTIDE SEQUENCE</scope>
    <source>
        <strain evidence="2">KCTC 22169</strain>
    </source>
</reference>
<dbReference type="NCBIfam" id="TIGR02285">
    <property type="entry name" value="TIGR02285 family protein"/>
    <property type="match status" value="1"/>
</dbReference>
<dbReference type="Proteomes" id="UP000626148">
    <property type="component" value="Unassembled WGS sequence"/>
</dbReference>
<reference evidence="2" key="1">
    <citation type="journal article" date="2014" name="Int. J. Syst. Evol. Microbiol.">
        <title>Complete genome sequence of Corynebacterium casei LMG S-19264T (=DSM 44701T), isolated from a smear-ripened cheese.</title>
        <authorList>
            <consortium name="US DOE Joint Genome Institute (JGI-PGF)"/>
            <person name="Walter F."/>
            <person name="Albersmeier A."/>
            <person name="Kalinowski J."/>
            <person name="Ruckert C."/>
        </authorList>
    </citation>
    <scope>NUCLEOTIDE SEQUENCE</scope>
    <source>
        <strain evidence="2">KCTC 22169</strain>
    </source>
</reference>
<evidence type="ECO:0000313" key="2">
    <source>
        <dbReference type="EMBL" id="GGX70634.1"/>
    </source>
</evidence>
<dbReference type="AlphaFoldDB" id="A0A918KP24"/>
<sequence length="294" mass="33703">MKGVSRVTLCLVASWVFLLATYVASEETEASQGAILWAVNNAQPFYILEGENQGQGFGDRIQQLIIKALPQYEHTIQRIPLRRVVHSMEQGSPLCFSTWIYGTRPDISISSAPYLHYHEHGLVMLTSTYDRLGRPEQLSLSRLLQDSDLALGQPLGRGYGTRLDPILDQYEQSAPIIRSSGPSTESIFKMLQFGRVLYTIEYPYTMRYYEQALNLQDQLEFVPIKENRGNIVLGSVACTRSEWGRRVIEDINQAIRSIRTTETHREILRDWLVYPESEGSYWQFYESNVLTVPQ</sequence>
<name>A0A918KP24_9GAMM</name>
<gene>
    <name evidence="2" type="ORF">GCM10007392_42640</name>
</gene>
<keyword evidence="1" id="KW-0732">Signal</keyword>
<evidence type="ECO:0000256" key="1">
    <source>
        <dbReference type="SAM" id="SignalP"/>
    </source>
</evidence>
<feature type="signal peptide" evidence="1">
    <location>
        <begin position="1"/>
        <end position="25"/>
    </location>
</feature>
<proteinExistence type="predicted"/>
<dbReference type="SUPFAM" id="SSF53850">
    <property type="entry name" value="Periplasmic binding protein-like II"/>
    <property type="match status" value="1"/>
</dbReference>
<keyword evidence="3" id="KW-1185">Reference proteome</keyword>
<dbReference type="RefSeq" id="WP_189612589.1">
    <property type="nucleotide sequence ID" value="NZ_BMXR01000014.1"/>
</dbReference>
<evidence type="ECO:0000313" key="3">
    <source>
        <dbReference type="Proteomes" id="UP000626148"/>
    </source>
</evidence>
<accession>A0A918KP24</accession>
<protein>
    <recommendedName>
        <fullName evidence="4">Solute-binding protein family 3/N-terminal domain-containing protein</fullName>
    </recommendedName>
</protein>
<evidence type="ECO:0008006" key="4">
    <source>
        <dbReference type="Google" id="ProtNLM"/>
    </source>
</evidence>
<dbReference type="EMBL" id="BMXR01000014">
    <property type="protein sequence ID" value="GGX70634.1"/>
    <property type="molecule type" value="Genomic_DNA"/>
</dbReference>
<feature type="chain" id="PRO_5037678934" description="Solute-binding protein family 3/N-terminal domain-containing protein" evidence="1">
    <location>
        <begin position="26"/>
        <end position="294"/>
    </location>
</feature>